<proteinExistence type="predicted"/>
<sequence length="195" mass="20820">MNAKWTLAVLLTCLTMTAQANAQTSDPLSSDAIKTALASEPRHLQAQIVGIDASTRTLSLKGTKGRVIPVSIGKQVTNFDTLKIGDRVDVLIKEALLLDAVKPQNKDDGLRKRVDTTAFAPASDASGFGAAKEVDIIATVQRIDPKKKTITLRGPWRTETFGLTPELAAKKFKVGDSVHAVYISATAVQVTPVAK</sequence>
<feature type="chain" id="PRO_5007810298" description="DUF5666 domain-containing protein" evidence="1">
    <location>
        <begin position="23"/>
        <end position="195"/>
    </location>
</feature>
<keyword evidence="1" id="KW-0732">Signal</keyword>
<dbReference type="OrthoDB" id="9130037at2"/>
<gene>
    <name evidence="2" type="ORF">AWB64_02145</name>
</gene>
<organism evidence="2 3">
    <name type="scientific">Caballeronia sordidicola</name>
    <name type="common">Burkholderia sordidicola</name>
    <dbReference type="NCBI Taxonomy" id="196367"/>
    <lineage>
        <taxon>Bacteria</taxon>
        <taxon>Pseudomonadati</taxon>
        <taxon>Pseudomonadota</taxon>
        <taxon>Betaproteobacteria</taxon>
        <taxon>Burkholderiales</taxon>
        <taxon>Burkholderiaceae</taxon>
        <taxon>Caballeronia</taxon>
    </lineage>
</organism>
<protein>
    <recommendedName>
        <fullName evidence="4">DUF5666 domain-containing protein</fullName>
    </recommendedName>
</protein>
<dbReference type="EMBL" id="FCOC02000004">
    <property type="protein sequence ID" value="SAL26185.1"/>
    <property type="molecule type" value="Genomic_DNA"/>
</dbReference>
<reference evidence="2 3" key="1">
    <citation type="submission" date="2016-01" db="EMBL/GenBank/DDBJ databases">
        <authorList>
            <person name="Oliw E.H."/>
        </authorList>
    </citation>
    <scope>NUCLEOTIDE SEQUENCE [LARGE SCALE GENOMIC DNA]</scope>
    <source>
        <strain evidence="2">LMG 22029</strain>
    </source>
</reference>
<dbReference type="RefSeq" id="WP_060818637.1">
    <property type="nucleotide sequence ID" value="NZ_FCOC02000004.1"/>
</dbReference>
<feature type="signal peptide" evidence="1">
    <location>
        <begin position="1"/>
        <end position="22"/>
    </location>
</feature>
<evidence type="ECO:0000313" key="2">
    <source>
        <dbReference type="EMBL" id="SAL26185.1"/>
    </source>
</evidence>
<evidence type="ECO:0000256" key="1">
    <source>
        <dbReference type="SAM" id="SignalP"/>
    </source>
</evidence>
<evidence type="ECO:0008006" key="4">
    <source>
        <dbReference type="Google" id="ProtNLM"/>
    </source>
</evidence>
<name>A0A158G278_CABSO</name>
<accession>A0A158G278</accession>
<dbReference type="Proteomes" id="UP000054893">
    <property type="component" value="Unassembled WGS sequence"/>
</dbReference>
<dbReference type="AlphaFoldDB" id="A0A158G278"/>
<evidence type="ECO:0000313" key="3">
    <source>
        <dbReference type="Proteomes" id="UP000054893"/>
    </source>
</evidence>